<sequence length="189" mass="21337">MPSVGEFVTRSRALLSRRDFDADDSDNVMDLMLAFFGIAFFGLMLVAMLVMLRRMRRRQMSLGETLPQYNDIKHCEGHNSNRLTIQTADGRSSILVLNGRPMLADPNEPPHSPHNVPEIHITFPDEQDEQGRQHGGRVVVVRVGDATYGLEPVKEEQLPAYEKESSNGFYSIDMDNIGGLKEKDRSQFS</sequence>
<evidence type="ECO:0000256" key="1">
    <source>
        <dbReference type="SAM" id="MobiDB-lite"/>
    </source>
</evidence>
<keyword evidence="2" id="KW-0472">Membrane</keyword>
<keyword evidence="2" id="KW-1133">Transmembrane helix</keyword>
<name>A0A4Q4T0P2_9PEZI</name>
<evidence type="ECO:0000256" key="2">
    <source>
        <dbReference type="SAM" id="Phobius"/>
    </source>
</evidence>
<feature type="region of interest" description="Disordered" evidence="1">
    <location>
        <begin position="163"/>
        <end position="189"/>
    </location>
</feature>
<evidence type="ECO:0000313" key="4">
    <source>
        <dbReference type="Proteomes" id="UP000293360"/>
    </source>
</evidence>
<keyword evidence="4" id="KW-1185">Reference proteome</keyword>
<accession>A0A4Q4T0P2</accession>
<proteinExistence type="predicted"/>
<comment type="caution">
    <text evidence="3">The sequence shown here is derived from an EMBL/GenBank/DDBJ whole genome shotgun (WGS) entry which is preliminary data.</text>
</comment>
<feature type="transmembrane region" description="Helical" evidence="2">
    <location>
        <begin position="31"/>
        <end position="52"/>
    </location>
</feature>
<dbReference type="AlphaFoldDB" id="A0A4Q4T0P2"/>
<dbReference type="EMBL" id="QJNU01000509">
    <property type="protein sequence ID" value="RYO96594.1"/>
    <property type="molecule type" value="Genomic_DNA"/>
</dbReference>
<keyword evidence="2" id="KW-0812">Transmembrane</keyword>
<reference evidence="3 4" key="1">
    <citation type="submission" date="2018-06" db="EMBL/GenBank/DDBJ databases">
        <title>Complete Genomes of Monosporascus.</title>
        <authorList>
            <person name="Robinson A.J."/>
            <person name="Natvig D.O."/>
        </authorList>
    </citation>
    <scope>NUCLEOTIDE SEQUENCE [LARGE SCALE GENOMIC DNA]</scope>
    <source>
        <strain evidence="3 4">CBS 110550</strain>
    </source>
</reference>
<dbReference type="OrthoDB" id="5388417at2759"/>
<organism evidence="3 4">
    <name type="scientific">Monosporascus ibericus</name>
    <dbReference type="NCBI Taxonomy" id="155417"/>
    <lineage>
        <taxon>Eukaryota</taxon>
        <taxon>Fungi</taxon>
        <taxon>Dikarya</taxon>
        <taxon>Ascomycota</taxon>
        <taxon>Pezizomycotina</taxon>
        <taxon>Sordariomycetes</taxon>
        <taxon>Xylariomycetidae</taxon>
        <taxon>Xylariales</taxon>
        <taxon>Xylariales incertae sedis</taxon>
        <taxon>Monosporascus</taxon>
    </lineage>
</organism>
<protein>
    <submittedName>
        <fullName evidence="3">Uncharacterized protein</fullName>
    </submittedName>
</protein>
<evidence type="ECO:0000313" key="3">
    <source>
        <dbReference type="EMBL" id="RYO96594.1"/>
    </source>
</evidence>
<feature type="compositionally biased region" description="Basic and acidic residues" evidence="1">
    <location>
        <begin position="180"/>
        <end position="189"/>
    </location>
</feature>
<gene>
    <name evidence="3" type="ORF">DL764_007455</name>
</gene>
<dbReference type="Proteomes" id="UP000293360">
    <property type="component" value="Unassembled WGS sequence"/>
</dbReference>